<proteinExistence type="predicted"/>
<dbReference type="Pfam" id="PF00005">
    <property type="entry name" value="ABC_tran"/>
    <property type="match status" value="1"/>
</dbReference>
<keyword evidence="5" id="KW-1278">Translocase</keyword>
<keyword evidence="4 9" id="KW-0067">ATP-binding</keyword>
<dbReference type="InterPro" id="IPR003593">
    <property type="entry name" value="AAA+_ATPase"/>
</dbReference>
<sequence length="404" mass="43700">MTTSYQHSGRIARAPKDSAPDAANGEPPGEVDPRIGGGRLVVDGLEKHYELDGARVGVVKGVSFTIEPGTFTSLLGPSGCGKTTTLRCVAGLETSNGGRITLDDRVLSSSSRHLSPDKRDVGMVFQNYAIWPHMSVFANAVFPLQVASGRLPKKEARKRAMEALELVQLDAFAHRPATALSGGQQQRLALARALAHRPRLLLLDEPLSNLDAKLRDTMRNELRSLQQRLGITALYVTHDQSEALSMSDRVAVMNQGRIVQEATPRELYFEPADRFVADFVGRVNMIPAVVRGRDTDGDALVEAYGARLTSPCPENVGIGADVTITFRPESVRWHDVAPDRPNVLPARVVRAEFLGEIVEYEVDILNGDAAVGRLIARGAPMNAPGPGSTIHVELAPRACRVLTA</sequence>
<accession>A0ABV9R3U0</accession>
<comment type="caution">
    <text evidence="9">The sequence shown here is derived from an EMBL/GenBank/DDBJ whole genome shotgun (WGS) entry which is preliminary data.</text>
</comment>
<dbReference type="PANTHER" id="PTHR43875">
    <property type="entry name" value="MALTODEXTRIN IMPORT ATP-BINDING PROTEIN MSMX"/>
    <property type="match status" value="1"/>
</dbReference>
<dbReference type="SUPFAM" id="SSF50331">
    <property type="entry name" value="MOP-like"/>
    <property type="match status" value="1"/>
</dbReference>
<evidence type="ECO:0000256" key="1">
    <source>
        <dbReference type="ARBA" id="ARBA00022448"/>
    </source>
</evidence>
<dbReference type="InterPro" id="IPR017871">
    <property type="entry name" value="ABC_transporter-like_CS"/>
</dbReference>
<dbReference type="InterPro" id="IPR027417">
    <property type="entry name" value="P-loop_NTPase"/>
</dbReference>
<evidence type="ECO:0000313" key="10">
    <source>
        <dbReference type="Proteomes" id="UP001595960"/>
    </source>
</evidence>
<keyword evidence="10" id="KW-1185">Reference proteome</keyword>
<organism evidence="9 10">
    <name type="scientific">Agromyces aurantiacus</name>
    <dbReference type="NCBI Taxonomy" id="165814"/>
    <lineage>
        <taxon>Bacteria</taxon>
        <taxon>Bacillati</taxon>
        <taxon>Actinomycetota</taxon>
        <taxon>Actinomycetes</taxon>
        <taxon>Micrococcales</taxon>
        <taxon>Microbacteriaceae</taxon>
        <taxon>Agromyces</taxon>
    </lineage>
</organism>
<dbReference type="PROSITE" id="PS50893">
    <property type="entry name" value="ABC_TRANSPORTER_2"/>
    <property type="match status" value="1"/>
</dbReference>
<dbReference type="Proteomes" id="UP001595960">
    <property type="component" value="Unassembled WGS sequence"/>
</dbReference>
<protein>
    <submittedName>
        <fullName evidence="9">ABC transporter ATP-binding protein</fullName>
    </submittedName>
</protein>
<evidence type="ECO:0000256" key="7">
    <source>
        <dbReference type="SAM" id="MobiDB-lite"/>
    </source>
</evidence>
<feature type="region of interest" description="Disordered" evidence="7">
    <location>
        <begin position="1"/>
        <end position="36"/>
    </location>
</feature>
<dbReference type="PANTHER" id="PTHR43875:SF15">
    <property type="entry name" value="TREHALOSE IMPORT ATP-BINDING PROTEIN SUGC"/>
    <property type="match status" value="1"/>
</dbReference>
<name>A0ABV9R3U0_9MICO</name>
<gene>
    <name evidence="9" type="ORF">ACFPER_03860</name>
</gene>
<reference evidence="10" key="1">
    <citation type="journal article" date="2019" name="Int. J. Syst. Evol. Microbiol.">
        <title>The Global Catalogue of Microorganisms (GCM) 10K type strain sequencing project: providing services to taxonomists for standard genome sequencing and annotation.</title>
        <authorList>
            <consortium name="The Broad Institute Genomics Platform"/>
            <consortium name="The Broad Institute Genome Sequencing Center for Infectious Disease"/>
            <person name="Wu L."/>
            <person name="Ma J."/>
        </authorList>
    </citation>
    <scope>NUCLEOTIDE SEQUENCE [LARGE SCALE GENOMIC DNA]</scope>
    <source>
        <strain evidence="10">CGMCC 1.12192</strain>
    </source>
</reference>
<dbReference type="RefSeq" id="WP_204390707.1">
    <property type="nucleotide sequence ID" value="NZ_JAFBBW010000001.1"/>
</dbReference>
<feature type="domain" description="ABC transporter" evidence="8">
    <location>
        <begin position="40"/>
        <end position="280"/>
    </location>
</feature>
<evidence type="ECO:0000256" key="5">
    <source>
        <dbReference type="ARBA" id="ARBA00022967"/>
    </source>
</evidence>
<dbReference type="SMART" id="SM00382">
    <property type="entry name" value="AAA"/>
    <property type="match status" value="1"/>
</dbReference>
<evidence type="ECO:0000256" key="6">
    <source>
        <dbReference type="ARBA" id="ARBA00023136"/>
    </source>
</evidence>
<evidence type="ECO:0000313" key="9">
    <source>
        <dbReference type="EMBL" id="MFC4827912.1"/>
    </source>
</evidence>
<evidence type="ECO:0000256" key="3">
    <source>
        <dbReference type="ARBA" id="ARBA00022741"/>
    </source>
</evidence>
<dbReference type="EMBL" id="JBHSJC010000001">
    <property type="protein sequence ID" value="MFC4827912.1"/>
    <property type="molecule type" value="Genomic_DNA"/>
</dbReference>
<dbReference type="InterPro" id="IPR013611">
    <property type="entry name" value="Transp-assoc_OB_typ2"/>
</dbReference>
<evidence type="ECO:0000259" key="8">
    <source>
        <dbReference type="PROSITE" id="PS50893"/>
    </source>
</evidence>
<keyword evidence="1" id="KW-0813">Transport</keyword>
<evidence type="ECO:0000256" key="4">
    <source>
        <dbReference type="ARBA" id="ARBA00022840"/>
    </source>
</evidence>
<dbReference type="Pfam" id="PF08402">
    <property type="entry name" value="TOBE_2"/>
    <property type="match status" value="1"/>
</dbReference>
<keyword evidence="2" id="KW-1003">Cell membrane</keyword>
<dbReference type="PROSITE" id="PS00211">
    <property type="entry name" value="ABC_TRANSPORTER_1"/>
    <property type="match status" value="1"/>
</dbReference>
<dbReference type="Gene3D" id="3.40.50.300">
    <property type="entry name" value="P-loop containing nucleotide triphosphate hydrolases"/>
    <property type="match status" value="1"/>
</dbReference>
<dbReference type="Gene3D" id="2.40.50.100">
    <property type="match status" value="1"/>
</dbReference>
<dbReference type="GO" id="GO:0005524">
    <property type="term" value="F:ATP binding"/>
    <property type="evidence" value="ECO:0007669"/>
    <property type="project" value="UniProtKB-KW"/>
</dbReference>
<evidence type="ECO:0000256" key="2">
    <source>
        <dbReference type="ARBA" id="ARBA00022475"/>
    </source>
</evidence>
<dbReference type="InterPro" id="IPR003439">
    <property type="entry name" value="ABC_transporter-like_ATP-bd"/>
</dbReference>
<dbReference type="InterPro" id="IPR008995">
    <property type="entry name" value="Mo/tungstate-bd_C_term_dom"/>
</dbReference>
<dbReference type="SUPFAM" id="SSF52540">
    <property type="entry name" value="P-loop containing nucleoside triphosphate hydrolases"/>
    <property type="match status" value="1"/>
</dbReference>
<keyword evidence="6" id="KW-0472">Membrane</keyword>
<keyword evidence="3" id="KW-0547">Nucleotide-binding</keyword>
<dbReference type="InterPro" id="IPR047641">
    <property type="entry name" value="ABC_transpr_MalK/UgpC-like"/>
</dbReference>